<keyword evidence="1" id="KW-0325">Glycoprotein</keyword>
<dbReference type="Proteomes" id="UP000694546">
    <property type="component" value="Chromosome 9"/>
</dbReference>
<organism evidence="4 5">
    <name type="scientific">Gadus morhua</name>
    <name type="common">Atlantic cod</name>
    <dbReference type="NCBI Taxonomy" id="8049"/>
    <lineage>
        <taxon>Eukaryota</taxon>
        <taxon>Metazoa</taxon>
        <taxon>Chordata</taxon>
        <taxon>Craniata</taxon>
        <taxon>Vertebrata</taxon>
        <taxon>Euteleostomi</taxon>
        <taxon>Actinopterygii</taxon>
        <taxon>Neopterygii</taxon>
        <taxon>Teleostei</taxon>
        <taxon>Neoteleostei</taxon>
        <taxon>Acanthomorphata</taxon>
        <taxon>Zeiogadaria</taxon>
        <taxon>Gadariae</taxon>
        <taxon>Gadiformes</taxon>
        <taxon>Gadoidei</taxon>
        <taxon>Gadidae</taxon>
        <taxon>Gadus</taxon>
    </lineage>
</organism>
<dbReference type="GO" id="GO:0030215">
    <property type="term" value="F:semaphorin receptor binding"/>
    <property type="evidence" value="ECO:0007669"/>
    <property type="project" value="InterPro"/>
</dbReference>
<sequence>PIQLQHPTDQNFTVLFLQDTKDVLYLGGTDFVLKIDVDSNYVMEVGIINYSLYGPCRNVITVIEEFQDSLFVCGTNGYKPQCWKLVGNRSSEIVESYDGTGISPYVYTQNRLSLTVEGDLYAAAPLEYDGSSLQFRRKAGSRTNVWMYDNWVSEPTFVAASWVRRKEDRENEKIYIFFREKNSDSSPEADPWVTRVARVCKVDEGGSKRFFQNTWTSFLKARLVCGYPKESLYFNHLLDVYVLHADNWRDSRVYALFTSSWNSTAVCVYSMADIDDVFEKSNFKGYEGDIPDPRPGTCVKNSRGLPYATLNVVKDHSEMSEWLHSSIHPLAPFYVSSYNYTKLAVDRVRAADQHTYNVLLLATGRSPQCVFFFFCFFNSCFI</sequence>
<protein>
    <submittedName>
        <fullName evidence="4">Semaphorin 7A (JohnMiltonHagen blood group)</fullName>
    </submittedName>
</protein>
<reference evidence="4" key="2">
    <citation type="submission" date="2025-09" db="UniProtKB">
        <authorList>
            <consortium name="Ensembl"/>
        </authorList>
    </citation>
    <scope>IDENTIFICATION</scope>
</reference>
<dbReference type="GO" id="GO:0050727">
    <property type="term" value="P:regulation of inflammatory response"/>
    <property type="evidence" value="ECO:0007669"/>
    <property type="project" value="TreeGrafter"/>
</dbReference>
<accession>A0A8C5A0K6</accession>
<dbReference type="GeneTree" id="ENSGT00940000158358"/>
<evidence type="ECO:0000256" key="1">
    <source>
        <dbReference type="ARBA" id="ARBA00023180"/>
    </source>
</evidence>
<dbReference type="Gene3D" id="2.130.10.10">
    <property type="entry name" value="YVTN repeat-like/Quinoprotein amine dehydrogenase"/>
    <property type="match status" value="1"/>
</dbReference>
<dbReference type="PROSITE" id="PS51004">
    <property type="entry name" value="SEMA"/>
    <property type="match status" value="1"/>
</dbReference>
<evidence type="ECO:0000259" key="3">
    <source>
        <dbReference type="PROSITE" id="PS51004"/>
    </source>
</evidence>
<dbReference type="SMART" id="SM00630">
    <property type="entry name" value="Sema"/>
    <property type="match status" value="1"/>
</dbReference>
<dbReference type="GO" id="GO:0045499">
    <property type="term" value="F:chemorepellent activity"/>
    <property type="evidence" value="ECO:0007669"/>
    <property type="project" value="TreeGrafter"/>
</dbReference>
<dbReference type="SUPFAM" id="SSF101912">
    <property type="entry name" value="Sema domain"/>
    <property type="match status" value="1"/>
</dbReference>
<dbReference type="InterPro" id="IPR036352">
    <property type="entry name" value="Semap_dom_sf"/>
</dbReference>
<name>A0A8C5A0K6_GADMO</name>
<dbReference type="PANTHER" id="PTHR11036">
    <property type="entry name" value="SEMAPHORIN"/>
    <property type="match status" value="1"/>
</dbReference>
<dbReference type="PANTHER" id="PTHR11036:SF80">
    <property type="entry name" value="SEMAPHORIN-7A"/>
    <property type="match status" value="1"/>
</dbReference>
<dbReference type="GO" id="GO:0009897">
    <property type="term" value="C:external side of plasma membrane"/>
    <property type="evidence" value="ECO:0007669"/>
    <property type="project" value="TreeGrafter"/>
</dbReference>
<dbReference type="InterPro" id="IPR001627">
    <property type="entry name" value="Semap_dom"/>
</dbReference>
<reference evidence="4" key="1">
    <citation type="submission" date="2025-08" db="UniProtKB">
        <authorList>
            <consortium name="Ensembl"/>
        </authorList>
    </citation>
    <scope>IDENTIFICATION</scope>
</reference>
<dbReference type="InterPro" id="IPR015943">
    <property type="entry name" value="WD40/YVTN_repeat-like_dom_sf"/>
</dbReference>
<dbReference type="GO" id="GO:0007229">
    <property type="term" value="P:integrin-mediated signaling pathway"/>
    <property type="evidence" value="ECO:0007669"/>
    <property type="project" value="TreeGrafter"/>
</dbReference>
<dbReference type="Pfam" id="PF01403">
    <property type="entry name" value="Sema"/>
    <property type="match status" value="1"/>
</dbReference>
<dbReference type="GO" id="GO:0007411">
    <property type="term" value="P:axon guidance"/>
    <property type="evidence" value="ECO:0007669"/>
    <property type="project" value="TreeGrafter"/>
</dbReference>
<dbReference type="Ensembl" id="ENSGMOT00000041781.1">
    <property type="protein sequence ID" value="ENSGMOP00000025086.1"/>
    <property type="gene ID" value="ENSGMOG00000008331.2"/>
</dbReference>
<evidence type="ECO:0000313" key="4">
    <source>
        <dbReference type="Ensembl" id="ENSGMOP00000025086.1"/>
    </source>
</evidence>
<feature type="domain" description="Sema" evidence="3">
    <location>
        <begin position="1"/>
        <end position="382"/>
    </location>
</feature>
<dbReference type="AlphaFoldDB" id="A0A8C5A0K6"/>
<dbReference type="InterPro" id="IPR027231">
    <property type="entry name" value="Semaphorin"/>
</dbReference>
<comment type="caution">
    <text evidence="2">Lacks conserved residue(s) required for the propagation of feature annotation.</text>
</comment>
<keyword evidence="5" id="KW-1185">Reference proteome</keyword>
<dbReference type="GO" id="GO:0030335">
    <property type="term" value="P:positive regulation of cell migration"/>
    <property type="evidence" value="ECO:0007669"/>
    <property type="project" value="TreeGrafter"/>
</dbReference>
<dbReference type="GO" id="GO:0071526">
    <property type="term" value="P:semaphorin-plexin signaling pathway"/>
    <property type="evidence" value="ECO:0007669"/>
    <property type="project" value="TreeGrafter"/>
</dbReference>
<dbReference type="GO" id="GO:0001755">
    <property type="term" value="P:neural crest cell migration"/>
    <property type="evidence" value="ECO:0007669"/>
    <property type="project" value="TreeGrafter"/>
</dbReference>
<dbReference type="GO" id="GO:0005178">
    <property type="term" value="F:integrin binding"/>
    <property type="evidence" value="ECO:0007669"/>
    <property type="project" value="TreeGrafter"/>
</dbReference>
<proteinExistence type="predicted"/>
<evidence type="ECO:0000256" key="2">
    <source>
        <dbReference type="PROSITE-ProRule" id="PRU00352"/>
    </source>
</evidence>
<evidence type="ECO:0000313" key="5">
    <source>
        <dbReference type="Proteomes" id="UP000694546"/>
    </source>
</evidence>